<proteinExistence type="predicted"/>
<sequence length="88" mass="9799">MEILRNGILVTVLVKDATRIDKGVLLDEGTVLSFYFPKVFKVSFKDECFQGGNIVTTQKTSRLRDLGVKRQGTTPQGPTKDLEKDPTV</sequence>
<dbReference type="HOGENOM" id="CLU_2473380_0_0_1"/>
<dbReference type="PaxDb" id="4113-PGSC0003DMT400086838"/>
<organism evidence="2 3">
    <name type="scientific">Solanum tuberosum</name>
    <name type="common">Potato</name>
    <dbReference type="NCBI Taxonomy" id="4113"/>
    <lineage>
        <taxon>Eukaryota</taxon>
        <taxon>Viridiplantae</taxon>
        <taxon>Streptophyta</taxon>
        <taxon>Embryophyta</taxon>
        <taxon>Tracheophyta</taxon>
        <taxon>Spermatophyta</taxon>
        <taxon>Magnoliopsida</taxon>
        <taxon>eudicotyledons</taxon>
        <taxon>Gunneridae</taxon>
        <taxon>Pentapetalae</taxon>
        <taxon>asterids</taxon>
        <taxon>lamiids</taxon>
        <taxon>Solanales</taxon>
        <taxon>Solanaceae</taxon>
        <taxon>Solanoideae</taxon>
        <taxon>Solaneae</taxon>
        <taxon>Solanum</taxon>
    </lineage>
</organism>
<protein>
    <submittedName>
        <fullName evidence="2">Uncharacterized protein</fullName>
    </submittedName>
</protein>
<name>M1DCL3_SOLTU</name>
<evidence type="ECO:0000313" key="3">
    <source>
        <dbReference type="Proteomes" id="UP000011115"/>
    </source>
</evidence>
<dbReference type="Gramene" id="PGSC0003DMT400086838">
    <property type="protein sequence ID" value="PGSC0003DMT400086838"/>
    <property type="gene ID" value="PGSC0003DMG400036409"/>
</dbReference>
<dbReference type="EnsemblPlants" id="PGSC0003DMT400086838">
    <property type="protein sequence ID" value="PGSC0003DMT400086838"/>
    <property type="gene ID" value="PGSC0003DMG400036409"/>
</dbReference>
<dbReference type="AlphaFoldDB" id="M1DCL3"/>
<dbReference type="InParanoid" id="M1DCL3"/>
<evidence type="ECO:0000256" key="1">
    <source>
        <dbReference type="SAM" id="MobiDB-lite"/>
    </source>
</evidence>
<accession>M1DCL3</accession>
<reference evidence="3" key="1">
    <citation type="journal article" date="2011" name="Nature">
        <title>Genome sequence and analysis of the tuber crop potato.</title>
        <authorList>
            <consortium name="The Potato Genome Sequencing Consortium"/>
        </authorList>
    </citation>
    <scope>NUCLEOTIDE SEQUENCE [LARGE SCALE GENOMIC DNA]</scope>
    <source>
        <strain evidence="3">cv. DM1-3 516 R44</strain>
    </source>
</reference>
<evidence type="ECO:0000313" key="2">
    <source>
        <dbReference type="EnsemblPlants" id="PGSC0003DMT400086838"/>
    </source>
</evidence>
<dbReference type="Proteomes" id="UP000011115">
    <property type="component" value="Unassembled WGS sequence"/>
</dbReference>
<reference evidence="2" key="2">
    <citation type="submission" date="2015-06" db="UniProtKB">
        <authorList>
            <consortium name="EnsemblPlants"/>
        </authorList>
    </citation>
    <scope>IDENTIFICATION</scope>
    <source>
        <strain evidence="2">DM1-3 516 R44</strain>
    </source>
</reference>
<feature type="region of interest" description="Disordered" evidence="1">
    <location>
        <begin position="65"/>
        <end position="88"/>
    </location>
</feature>
<keyword evidence="3" id="KW-1185">Reference proteome</keyword>